<feature type="domain" description="Methylated-DNA-[protein]-cysteine S-methyltransferase DNA binding" evidence="9">
    <location>
        <begin position="72"/>
        <end position="152"/>
    </location>
</feature>
<dbReference type="InterPro" id="IPR036217">
    <property type="entry name" value="MethylDNA_cys_MeTrfase_DNAb"/>
</dbReference>
<evidence type="ECO:0000259" key="9">
    <source>
        <dbReference type="Pfam" id="PF01035"/>
    </source>
</evidence>
<dbReference type="OrthoDB" id="9802228at2"/>
<dbReference type="Proteomes" id="UP000015559">
    <property type="component" value="Chromosome"/>
</dbReference>
<comment type="catalytic activity">
    <reaction evidence="8">
        <text>a 6-O-methyl-2'-deoxyguanosine in DNA + L-cysteinyl-[protein] = S-methyl-L-cysteinyl-[protein] + a 2'-deoxyguanosine in DNA</text>
        <dbReference type="Rhea" id="RHEA:24000"/>
        <dbReference type="Rhea" id="RHEA-COMP:10131"/>
        <dbReference type="Rhea" id="RHEA-COMP:10132"/>
        <dbReference type="Rhea" id="RHEA-COMP:11367"/>
        <dbReference type="Rhea" id="RHEA-COMP:11368"/>
        <dbReference type="ChEBI" id="CHEBI:29950"/>
        <dbReference type="ChEBI" id="CHEBI:82612"/>
        <dbReference type="ChEBI" id="CHEBI:85445"/>
        <dbReference type="ChEBI" id="CHEBI:85448"/>
        <dbReference type="EC" id="2.1.1.63"/>
    </reaction>
</comment>
<dbReference type="InterPro" id="IPR036388">
    <property type="entry name" value="WH-like_DNA-bd_sf"/>
</dbReference>
<evidence type="ECO:0000256" key="2">
    <source>
        <dbReference type="ARBA" id="ARBA00008711"/>
    </source>
</evidence>
<name>S6AN68_SULDS</name>
<dbReference type="STRING" id="1163617.SCD_n02457"/>
<gene>
    <name evidence="10" type="ORF">SCD_n02457</name>
</gene>
<dbReference type="EMBL" id="AP013066">
    <property type="protein sequence ID" value="BAN36264.1"/>
    <property type="molecule type" value="Genomic_DNA"/>
</dbReference>
<dbReference type="KEGG" id="sdr:SCD_n02457"/>
<keyword evidence="7" id="KW-0234">DNA repair</keyword>
<dbReference type="PANTHER" id="PTHR10815:SF13">
    <property type="entry name" value="METHYLATED-DNA--PROTEIN-CYSTEINE METHYLTRANSFERASE"/>
    <property type="match status" value="1"/>
</dbReference>
<dbReference type="PANTHER" id="PTHR10815">
    <property type="entry name" value="METHYLATED-DNA--PROTEIN-CYSTEINE METHYLTRANSFERASE"/>
    <property type="match status" value="1"/>
</dbReference>
<sequence length="156" mass="16903">MTYQARFPAPFAVLGIMTDGTALTGLDFLPPGTPVLAPQDVISRQVCSQLQAYLADPLFCFDLPLALHGTVFQSRVWQALRQIPSGSTQSYGELANRLHTAPRAVGQACGANPIPVIIPCHRVLARDGLGGFMNSTSGDPLAIKRWLLQHERRQPA</sequence>
<dbReference type="InterPro" id="IPR014048">
    <property type="entry name" value="MethylDNA_cys_MeTrfase_DNA-bd"/>
</dbReference>
<proteinExistence type="inferred from homology"/>
<dbReference type="SUPFAM" id="SSF46767">
    <property type="entry name" value="Methylated DNA-protein cysteine methyltransferase, C-terminal domain"/>
    <property type="match status" value="1"/>
</dbReference>
<reference evidence="10 11" key="1">
    <citation type="journal article" date="2012" name="Appl. Environ. Microbiol.">
        <title>Draft genome sequence of a psychrotolerant sulfur-oxidizing bacterium, Sulfuricella denitrificans skB26, and proteomic insights into cold adaptation.</title>
        <authorList>
            <person name="Watanabe T."/>
            <person name="Kojima H."/>
            <person name="Fukui M."/>
        </authorList>
    </citation>
    <scope>NUCLEOTIDE SEQUENCE [LARGE SCALE GENOMIC DNA]</scope>
    <source>
        <strain evidence="11">skB26</strain>
    </source>
</reference>
<evidence type="ECO:0000256" key="3">
    <source>
        <dbReference type="ARBA" id="ARBA00011918"/>
    </source>
</evidence>
<evidence type="ECO:0000256" key="6">
    <source>
        <dbReference type="ARBA" id="ARBA00022763"/>
    </source>
</evidence>
<comment type="catalytic activity">
    <reaction evidence="1">
        <text>a 4-O-methyl-thymidine in DNA + L-cysteinyl-[protein] = a thymidine in DNA + S-methyl-L-cysteinyl-[protein]</text>
        <dbReference type="Rhea" id="RHEA:53428"/>
        <dbReference type="Rhea" id="RHEA-COMP:10131"/>
        <dbReference type="Rhea" id="RHEA-COMP:10132"/>
        <dbReference type="Rhea" id="RHEA-COMP:13555"/>
        <dbReference type="Rhea" id="RHEA-COMP:13556"/>
        <dbReference type="ChEBI" id="CHEBI:29950"/>
        <dbReference type="ChEBI" id="CHEBI:82612"/>
        <dbReference type="ChEBI" id="CHEBI:137386"/>
        <dbReference type="ChEBI" id="CHEBI:137387"/>
        <dbReference type="EC" id="2.1.1.63"/>
    </reaction>
</comment>
<comment type="similarity">
    <text evidence="2">Belongs to the MGMT family.</text>
</comment>
<keyword evidence="6" id="KW-0227">DNA damage</keyword>
<dbReference type="AlphaFoldDB" id="S6AN68"/>
<keyword evidence="11" id="KW-1185">Reference proteome</keyword>
<dbReference type="SUPFAM" id="SSF53155">
    <property type="entry name" value="Methylated DNA-protein cysteine methyltransferase domain"/>
    <property type="match status" value="1"/>
</dbReference>
<dbReference type="GO" id="GO:0003908">
    <property type="term" value="F:methylated-DNA-[protein]-cysteine S-methyltransferase activity"/>
    <property type="evidence" value="ECO:0007669"/>
    <property type="project" value="UniProtKB-EC"/>
</dbReference>
<evidence type="ECO:0000256" key="4">
    <source>
        <dbReference type="ARBA" id="ARBA00022603"/>
    </source>
</evidence>
<dbReference type="CDD" id="cd06445">
    <property type="entry name" value="ATase"/>
    <property type="match status" value="1"/>
</dbReference>
<protein>
    <recommendedName>
        <fullName evidence="3">methylated-DNA--[protein]-cysteine S-methyltransferase</fullName>
        <ecNumber evidence="3">2.1.1.63</ecNumber>
    </recommendedName>
</protein>
<dbReference type="InterPro" id="IPR036631">
    <property type="entry name" value="MGMT_N_sf"/>
</dbReference>
<dbReference type="GO" id="GO:0032259">
    <property type="term" value="P:methylation"/>
    <property type="evidence" value="ECO:0007669"/>
    <property type="project" value="UniProtKB-KW"/>
</dbReference>
<dbReference type="RefSeq" id="WP_023506992.1">
    <property type="nucleotide sequence ID" value="NC_022357.1"/>
</dbReference>
<dbReference type="eggNOG" id="COG0350">
    <property type="taxonomic scope" value="Bacteria"/>
</dbReference>
<dbReference type="FunFam" id="1.10.10.10:FF:000214">
    <property type="entry name" value="Methylated-DNA--protein-cysteine methyltransferase"/>
    <property type="match status" value="1"/>
</dbReference>
<dbReference type="InterPro" id="IPR001497">
    <property type="entry name" value="MethylDNA_cys_MeTrfase_AS"/>
</dbReference>
<dbReference type="EC" id="2.1.1.63" evidence="3"/>
<keyword evidence="4 10" id="KW-0489">Methyltransferase</keyword>
<dbReference type="Pfam" id="PF01035">
    <property type="entry name" value="DNA_binding_1"/>
    <property type="match status" value="1"/>
</dbReference>
<dbReference type="GO" id="GO:0006281">
    <property type="term" value="P:DNA repair"/>
    <property type="evidence" value="ECO:0007669"/>
    <property type="project" value="UniProtKB-KW"/>
</dbReference>
<evidence type="ECO:0000256" key="1">
    <source>
        <dbReference type="ARBA" id="ARBA00001286"/>
    </source>
</evidence>
<evidence type="ECO:0000256" key="5">
    <source>
        <dbReference type="ARBA" id="ARBA00022679"/>
    </source>
</evidence>
<keyword evidence="5 10" id="KW-0808">Transferase</keyword>
<evidence type="ECO:0000256" key="8">
    <source>
        <dbReference type="ARBA" id="ARBA00049348"/>
    </source>
</evidence>
<dbReference type="HOGENOM" id="CLU_000445_52_2_4"/>
<dbReference type="NCBIfam" id="TIGR00589">
    <property type="entry name" value="ogt"/>
    <property type="match status" value="1"/>
</dbReference>
<accession>S6AN68</accession>
<evidence type="ECO:0000256" key="7">
    <source>
        <dbReference type="ARBA" id="ARBA00023204"/>
    </source>
</evidence>
<dbReference type="Gene3D" id="1.10.10.10">
    <property type="entry name" value="Winged helix-like DNA-binding domain superfamily/Winged helix DNA-binding domain"/>
    <property type="match status" value="1"/>
</dbReference>
<dbReference type="PROSITE" id="PS00374">
    <property type="entry name" value="MGMT"/>
    <property type="match status" value="1"/>
</dbReference>
<organism evidence="10 11">
    <name type="scientific">Sulfuricella denitrificans (strain DSM 22764 / NBRC 105220 / skB26)</name>
    <dbReference type="NCBI Taxonomy" id="1163617"/>
    <lineage>
        <taxon>Bacteria</taxon>
        <taxon>Pseudomonadati</taxon>
        <taxon>Pseudomonadota</taxon>
        <taxon>Betaproteobacteria</taxon>
        <taxon>Nitrosomonadales</taxon>
        <taxon>Sulfuricellaceae</taxon>
        <taxon>Sulfuricella</taxon>
    </lineage>
</organism>
<evidence type="ECO:0000313" key="10">
    <source>
        <dbReference type="EMBL" id="BAN36264.1"/>
    </source>
</evidence>
<evidence type="ECO:0000313" key="11">
    <source>
        <dbReference type="Proteomes" id="UP000015559"/>
    </source>
</evidence>